<feature type="transmembrane region" description="Helical" evidence="7">
    <location>
        <begin position="205"/>
        <end position="232"/>
    </location>
</feature>
<comment type="caution">
    <text evidence="9">The sequence shown here is derived from an EMBL/GenBank/DDBJ whole genome shotgun (WGS) entry which is preliminary data.</text>
</comment>
<feature type="transmembrane region" description="Helical" evidence="7">
    <location>
        <begin position="403"/>
        <end position="429"/>
    </location>
</feature>
<evidence type="ECO:0000313" key="9">
    <source>
        <dbReference type="EMBL" id="MFC3674274.1"/>
    </source>
</evidence>
<dbReference type="EMBL" id="JBHRYJ010000001">
    <property type="protein sequence ID" value="MFC3674274.1"/>
    <property type="molecule type" value="Genomic_DNA"/>
</dbReference>
<gene>
    <name evidence="9" type="ORF">ACFOOQ_01890</name>
</gene>
<protein>
    <recommendedName>
        <fullName evidence="7">TRAP transporter large permease protein</fullName>
    </recommendedName>
</protein>
<feature type="transmembrane region" description="Helical" evidence="7">
    <location>
        <begin position="362"/>
        <end position="391"/>
    </location>
</feature>
<keyword evidence="3 7" id="KW-0997">Cell inner membrane</keyword>
<dbReference type="PANTHER" id="PTHR33362:SF5">
    <property type="entry name" value="C4-DICARBOXYLATE TRAP TRANSPORTER LARGE PERMEASE PROTEIN DCTM"/>
    <property type="match status" value="1"/>
</dbReference>
<keyword evidence="7" id="KW-0813">Transport</keyword>
<accession>A0ABV7V9Z7</accession>
<evidence type="ECO:0000256" key="2">
    <source>
        <dbReference type="ARBA" id="ARBA00022475"/>
    </source>
</evidence>
<evidence type="ECO:0000256" key="7">
    <source>
        <dbReference type="RuleBase" id="RU369079"/>
    </source>
</evidence>
<dbReference type="InterPro" id="IPR004681">
    <property type="entry name" value="TRAP_DctM"/>
</dbReference>
<name>A0ABV7V9Z7_9PROT</name>
<comment type="caution">
    <text evidence="7">Lacks conserved residue(s) required for the propagation of feature annotation.</text>
</comment>
<comment type="function">
    <text evidence="7">Part of the tripartite ATP-independent periplasmic (TRAP) transport system.</text>
</comment>
<dbReference type="Proteomes" id="UP001595711">
    <property type="component" value="Unassembled WGS sequence"/>
</dbReference>
<comment type="subcellular location">
    <subcellularLocation>
        <location evidence="1 7">Cell inner membrane</location>
        <topology evidence="1 7">Multi-pass membrane protein</topology>
    </subcellularLocation>
</comment>
<keyword evidence="6 7" id="KW-0472">Membrane</keyword>
<feature type="transmembrane region" description="Helical" evidence="7">
    <location>
        <begin position="32"/>
        <end position="51"/>
    </location>
</feature>
<dbReference type="PIRSF" id="PIRSF006066">
    <property type="entry name" value="HI0050"/>
    <property type="match status" value="1"/>
</dbReference>
<comment type="subunit">
    <text evidence="7">The complex comprises the extracytoplasmic solute receptor protein and the two transmembrane proteins.</text>
</comment>
<keyword evidence="10" id="KW-1185">Reference proteome</keyword>
<dbReference type="NCBIfam" id="TIGR00786">
    <property type="entry name" value="dctM"/>
    <property type="match status" value="1"/>
</dbReference>
<feature type="transmembrane region" description="Helical" evidence="7">
    <location>
        <begin position="441"/>
        <end position="462"/>
    </location>
</feature>
<feature type="transmembrane region" description="Helical" evidence="7">
    <location>
        <begin position="290"/>
        <end position="307"/>
    </location>
</feature>
<dbReference type="PANTHER" id="PTHR33362">
    <property type="entry name" value="SIALIC ACID TRAP TRANSPORTER PERMEASE PROTEIN SIAT-RELATED"/>
    <property type="match status" value="1"/>
</dbReference>
<evidence type="ECO:0000259" key="8">
    <source>
        <dbReference type="Pfam" id="PF06808"/>
    </source>
</evidence>
<feature type="domain" description="TRAP C4-dicarboxylate transport system permease DctM subunit" evidence="8">
    <location>
        <begin position="43"/>
        <end position="465"/>
    </location>
</feature>
<evidence type="ECO:0000313" key="10">
    <source>
        <dbReference type="Proteomes" id="UP001595711"/>
    </source>
</evidence>
<keyword evidence="5 7" id="KW-1133">Transmembrane helix</keyword>
<keyword evidence="4 7" id="KW-0812">Transmembrane</keyword>
<feature type="transmembrane region" description="Helical" evidence="7">
    <location>
        <begin position="319"/>
        <end position="342"/>
    </location>
</feature>
<evidence type="ECO:0000256" key="4">
    <source>
        <dbReference type="ARBA" id="ARBA00022692"/>
    </source>
</evidence>
<dbReference type="Pfam" id="PF06808">
    <property type="entry name" value="DctM"/>
    <property type="match status" value="1"/>
</dbReference>
<feature type="transmembrane region" description="Helical" evidence="7">
    <location>
        <begin position="263"/>
        <end position="284"/>
    </location>
</feature>
<comment type="similarity">
    <text evidence="7">Belongs to the TRAP transporter large permease family.</text>
</comment>
<proteinExistence type="inferred from homology"/>
<dbReference type="InterPro" id="IPR010656">
    <property type="entry name" value="DctM"/>
</dbReference>
<dbReference type="RefSeq" id="WP_379720940.1">
    <property type="nucleotide sequence ID" value="NZ_JBHRYJ010000001.1"/>
</dbReference>
<reference evidence="10" key="1">
    <citation type="journal article" date="2019" name="Int. J. Syst. Evol. Microbiol.">
        <title>The Global Catalogue of Microorganisms (GCM) 10K type strain sequencing project: providing services to taxonomists for standard genome sequencing and annotation.</title>
        <authorList>
            <consortium name="The Broad Institute Genomics Platform"/>
            <consortium name="The Broad Institute Genome Sequencing Center for Infectious Disease"/>
            <person name="Wu L."/>
            <person name="Ma J."/>
        </authorList>
    </citation>
    <scope>NUCLEOTIDE SEQUENCE [LARGE SCALE GENOMIC DNA]</scope>
    <source>
        <strain evidence="10">KCTC 42182</strain>
    </source>
</reference>
<feature type="transmembrane region" description="Helical" evidence="7">
    <location>
        <begin position="172"/>
        <end position="199"/>
    </location>
</feature>
<evidence type="ECO:0000256" key="1">
    <source>
        <dbReference type="ARBA" id="ARBA00004429"/>
    </source>
</evidence>
<organism evidence="9 10">
    <name type="scientific">Ferrovibrio xuzhouensis</name>
    <dbReference type="NCBI Taxonomy" id="1576914"/>
    <lineage>
        <taxon>Bacteria</taxon>
        <taxon>Pseudomonadati</taxon>
        <taxon>Pseudomonadota</taxon>
        <taxon>Alphaproteobacteria</taxon>
        <taxon>Rhodospirillales</taxon>
        <taxon>Rhodospirillaceae</taxon>
        <taxon>Ferrovibrio</taxon>
    </lineage>
</organism>
<keyword evidence="2" id="KW-1003">Cell membrane</keyword>
<evidence type="ECO:0000256" key="6">
    <source>
        <dbReference type="ARBA" id="ARBA00023136"/>
    </source>
</evidence>
<feature type="transmembrane region" description="Helical" evidence="7">
    <location>
        <begin position="87"/>
        <end position="110"/>
    </location>
</feature>
<evidence type="ECO:0000256" key="3">
    <source>
        <dbReference type="ARBA" id="ARBA00022519"/>
    </source>
</evidence>
<sequence length="470" mass="49257">MAATALRRIPADVRRFSHPGERKRARQGGKPVTPIELGAIIIGALLALLIIGMPIAFALMASGMLGILITRGPAGFDYVLATFPYSYVANFGFVVVPLFMFMSQMAFVTGMSRRAFESANIMTSGLRGGLATATVFACAVFSTVSGSSIATASSIANVAIPEMRAAGYSNRLAAACVAAGGTLGVLIPPSSILVIYGLATGTSVVQLFVGALIPGILTAVAYIVGITIVGYLSPRTVGYRGAGIAAGRAGPVRVTMADRFKSLLMTWEAALLFVLVIGSIYLGLATPNEAAALGAFVVMIMVLLKPQRFTIIWNGLQQSGSVTCAVFGLIIGAGLFSMALTTSRLPVEVAQWAGSFDLPQHMLLLLILVPFLFLGAFIDGFSMVLLTMPIVFPIIQHAGVNPVVFGILVVKAVEIGLITPPVGLNVFVVKGAVPDLPLKDVFIGCIPFVLMEIGLTVLLVMVPEIVLWPL</sequence>
<evidence type="ECO:0000256" key="5">
    <source>
        <dbReference type="ARBA" id="ARBA00022989"/>
    </source>
</evidence>